<dbReference type="AlphaFoldDB" id="A0A3E1KBT4"/>
<dbReference type="Pfam" id="PF07238">
    <property type="entry name" value="PilZ"/>
    <property type="match status" value="1"/>
</dbReference>
<comment type="caution">
    <text evidence="2">The sequence shown here is derived from an EMBL/GenBank/DDBJ whole genome shotgun (WGS) entry which is preliminary data.</text>
</comment>
<keyword evidence="3" id="KW-1185">Reference proteome</keyword>
<dbReference type="Proteomes" id="UP000260351">
    <property type="component" value="Unassembled WGS sequence"/>
</dbReference>
<dbReference type="Gene3D" id="2.40.10.220">
    <property type="entry name" value="predicted glycosyltransferase like domains"/>
    <property type="match status" value="1"/>
</dbReference>
<protein>
    <submittedName>
        <fullName evidence="2">Pilus assembly protein PilZ</fullName>
    </submittedName>
</protein>
<dbReference type="EMBL" id="QUZK01000012">
    <property type="protein sequence ID" value="RFF32192.1"/>
    <property type="molecule type" value="Genomic_DNA"/>
</dbReference>
<organism evidence="2 3">
    <name type="scientific">Wenzhouxiangella sediminis</name>
    <dbReference type="NCBI Taxonomy" id="1792836"/>
    <lineage>
        <taxon>Bacteria</taxon>
        <taxon>Pseudomonadati</taxon>
        <taxon>Pseudomonadota</taxon>
        <taxon>Gammaproteobacteria</taxon>
        <taxon>Chromatiales</taxon>
        <taxon>Wenzhouxiangellaceae</taxon>
        <taxon>Wenzhouxiangella</taxon>
    </lineage>
</organism>
<gene>
    <name evidence="2" type="ORF">DZC52_01620</name>
</gene>
<evidence type="ECO:0000313" key="2">
    <source>
        <dbReference type="EMBL" id="RFF32192.1"/>
    </source>
</evidence>
<dbReference type="GO" id="GO:0035438">
    <property type="term" value="F:cyclic-di-GMP binding"/>
    <property type="evidence" value="ECO:0007669"/>
    <property type="project" value="InterPro"/>
</dbReference>
<evidence type="ECO:0000313" key="3">
    <source>
        <dbReference type="Proteomes" id="UP000260351"/>
    </source>
</evidence>
<dbReference type="InterPro" id="IPR009875">
    <property type="entry name" value="PilZ_domain"/>
</dbReference>
<feature type="domain" description="PilZ" evidence="1">
    <location>
        <begin position="8"/>
        <end position="99"/>
    </location>
</feature>
<sequence length="112" mass="11996">MAQKGILSYNIENKQELYGAYMPFLINGGLFVPTKKQFQLGDEVLILLGLMGEERIAVPGKVAWLTPAGGRHTANSGVGVQFSDSAEGQQAQSTIVSLLAGMLDSDKPTRTI</sequence>
<name>A0A3E1KBT4_9GAMM</name>
<dbReference type="OrthoDB" id="5296245at2"/>
<reference evidence="2 3" key="1">
    <citation type="submission" date="2018-08" db="EMBL/GenBank/DDBJ databases">
        <title>Wenzhouxiangella salilacus sp. nov., a novel bacterium isolated from a saline lake in Xinjiang Province, China.</title>
        <authorList>
            <person name="Han S."/>
        </authorList>
    </citation>
    <scope>NUCLEOTIDE SEQUENCE [LARGE SCALE GENOMIC DNA]</scope>
    <source>
        <strain evidence="2 3">XDB06</strain>
    </source>
</reference>
<proteinExistence type="predicted"/>
<accession>A0A3E1KBT4</accession>
<evidence type="ECO:0000259" key="1">
    <source>
        <dbReference type="Pfam" id="PF07238"/>
    </source>
</evidence>
<dbReference type="RefSeq" id="WP_116649375.1">
    <property type="nucleotide sequence ID" value="NZ_QUZK01000012.1"/>
</dbReference>